<dbReference type="GO" id="GO:0044877">
    <property type="term" value="F:protein-containing complex binding"/>
    <property type="evidence" value="ECO:0000318"/>
    <property type="project" value="GO_Central"/>
</dbReference>
<dbReference type="OrthoDB" id="8194677at2759"/>
<dbReference type="Proteomes" id="UP000189703">
    <property type="component" value="Unplaced"/>
</dbReference>
<evidence type="ECO:0000256" key="5">
    <source>
        <dbReference type="ARBA" id="ARBA00022776"/>
    </source>
</evidence>
<keyword evidence="11" id="KW-1185">Reference proteome</keyword>
<dbReference type="GO" id="GO:0031262">
    <property type="term" value="C:Ndc80 complex"/>
    <property type="evidence" value="ECO:0000318"/>
    <property type="project" value="GO_Central"/>
</dbReference>
<evidence type="ECO:0000256" key="6">
    <source>
        <dbReference type="ARBA" id="ARBA00023054"/>
    </source>
</evidence>
<proteinExistence type="inferred from homology"/>
<feature type="coiled-coil region" evidence="9">
    <location>
        <begin position="149"/>
        <end position="197"/>
    </location>
</feature>
<dbReference type="STRING" id="4432.A0A1U7YWR4"/>
<evidence type="ECO:0000256" key="4">
    <source>
        <dbReference type="ARBA" id="ARBA00022618"/>
    </source>
</evidence>
<dbReference type="Pfam" id="PF03800">
    <property type="entry name" value="Nuf2"/>
    <property type="match status" value="1"/>
</dbReference>
<dbReference type="InterPro" id="IPR005549">
    <property type="entry name" value="Kinetochore_Nuf2_N"/>
</dbReference>
<keyword evidence="3" id="KW-0158">Chromosome</keyword>
<evidence type="ECO:0000256" key="3">
    <source>
        <dbReference type="ARBA" id="ARBA00022454"/>
    </source>
</evidence>
<keyword evidence="7" id="KW-0131">Cell cycle</keyword>
<gene>
    <name evidence="12" type="primary">LOC104587828</name>
</gene>
<evidence type="ECO:0000256" key="9">
    <source>
        <dbReference type="SAM" id="Coils"/>
    </source>
</evidence>
<dbReference type="FunCoup" id="A0A1U7YWR4">
    <property type="interactions" value="2429"/>
</dbReference>
<dbReference type="InParanoid" id="A0A1U7YWR4"/>
<dbReference type="GeneID" id="104587828"/>
<evidence type="ECO:0000256" key="8">
    <source>
        <dbReference type="ARBA" id="ARBA00023328"/>
    </source>
</evidence>
<dbReference type="InterPro" id="IPR038275">
    <property type="entry name" value="Nuf2_N_sf"/>
</dbReference>
<sequence>MASSFSADLIPRKDIVQILSEYQIANLREEDLINPNSDLVTALYMNILVYIDPLQEDHGQVDFSALEQLENPDYHVDSVRASNLFRKMTELVDAVSCPINFIFRDLVKPDTHRTTAFLSAILNFFLYRTTKLNDIQKVFDQVNFDEVRRQELETQISQKNMEILEHREAREREQPLVLEVDAQVKELRQNIQGLNNHQMSLKTSFRTLREKTKEIDEKISNAEFLLLQSAQENAKLQSKIVQSPEKLQRALEEKKSIQAEVKNSERSAMQSFQEKTSTVEVYSKAHKKMSKNFTQMQEIQEQVNKSKTIDKDVKVIKFKFSEDEESIMSLEAKLVERQRKVEQQESSRKALEKERDLKREEVNKELNHVILDVEAKKHDLQERQRKIEVMVAEGDDITLKINSAKETSAAMQQKLANKCEEIVNEFHNYSNSIGAHLVEV</sequence>
<accession>A0A1U7YWR4</accession>
<organism evidence="11 12">
    <name type="scientific">Nelumbo nucifera</name>
    <name type="common">Sacred lotus</name>
    <dbReference type="NCBI Taxonomy" id="4432"/>
    <lineage>
        <taxon>Eukaryota</taxon>
        <taxon>Viridiplantae</taxon>
        <taxon>Streptophyta</taxon>
        <taxon>Embryophyta</taxon>
        <taxon>Tracheophyta</taxon>
        <taxon>Spermatophyta</taxon>
        <taxon>Magnoliopsida</taxon>
        <taxon>Proteales</taxon>
        <taxon>Nelumbonaceae</taxon>
        <taxon>Nelumbo</taxon>
    </lineage>
</organism>
<keyword evidence="6 9" id="KW-0175">Coiled coil</keyword>
<dbReference type="PANTHER" id="PTHR48441:SF1">
    <property type="entry name" value="NT-3"/>
    <property type="match status" value="1"/>
</dbReference>
<comment type="subcellular location">
    <subcellularLocation>
        <location evidence="1">Chromosome</location>
        <location evidence="1">Centromere</location>
    </subcellularLocation>
</comment>
<evidence type="ECO:0000259" key="10">
    <source>
        <dbReference type="Pfam" id="PF03800"/>
    </source>
</evidence>
<name>A0A1U7YWR4_NELNU</name>
<evidence type="ECO:0000313" key="11">
    <source>
        <dbReference type="Proteomes" id="UP000189703"/>
    </source>
</evidence>
<dbReference type="GO" id="GO:0051383">
    <property type="term" value="P:kinetochore organization"/>
    <property type="evidence" value="ECO:0000318"/>
    <property type="project" value="GO_Central"/>
</dbReference>
<evidence type="ECO:0000313" key="12">
    <source>
        <dbReference type="RefSeq" id="XP_010243867.1"/>
    </source>
</evidence>
<dbReference type="GO" id="GO:0045132">
    <property type="term" value="P:meiotic chromosome segregation"/>
    <property type="evidence" value="ECO:0000318"/>
    <property type="project" value="GO_Central"/>
</dbReference>
<dbReference type="PANTHER" id="PTHR48441">
    <property type="match status" value="1"/>
</dbReference>
<feature type="coiled-coil region" evidence="9">
    <location>
        <begin position="327"/>
        <end position="383"/>
    </location>
</feature>
<dbReference type="GO" id="GO:0051315">
    <property type="term" value="P:attachment of mitotic spindle microtubules to kinetochore"/>
    <property type="evidence" value="ECO:0000318"/>
    <property type="project" value="GO_Central"/>
</dbReference>
<protein>
    <submittedName>
        <fullName evidence="12">Kinetochore protein nuf2</fullName>
    </submittedName>
</protein>
<reference evidence="12" key="1">
    <citation type="submission" date="2025-08" db="UniProtKB">
        <authorList>
            <consortium name="RefSeq"/>
        </authorList>
    </citation>
    <scope>IDENTIFICATION</scope>
</reference>
<dbReference type="RefSeq" id="XP_010243867.1">
    <property type="nucleotide sequence ID" value="XM_010245565.2"/>
</dbReference>
<keyword evidence="5" id="KW-0498">Mitosis</keyword>
<dbReference type="AlphaFoldDB" id="A0A1U7YWR4"/>
<dbReference type="KEGG" id="nnu:104587828"/>
<evidence type="ECO:0000256" key="2">
    <source>
        <dbReference type="ARBA" id="ARBA00005498"/>
    </source>
</evidence>
<dbReference type="GO" id="GO:0007052">
    <property type="term" value="P:mitotic spindle organization"/>
    <property type="evidence" value="ECO:0000318"/>
    <property type="project" value="GO_Central"/>
</dbReference>
<dbReference type="OMA" id="YLKMEAH"/>
<keyword evidence="4" id="KW-0132">Cell division</keyword>
<dbReference type="Gene3D" id="1.10.418.60">
    <property type="entry name" value="Ncd80 complex, Nuf2 subunit"/>
    <property type="match status" value="1"/>
</dbReference>
<dbReference type="eggNOG" id="KOG4438">
    <property type="taxonomic scope" value="Eukaryota"/>
</dbReference>
<dbReference type="GO" id="GO:0051301">
    <property type="term" value="P:cell division"/>
    <property type="evidence" value="ECO:0007669"/>
    <property type="project" value="UniProtKB-KW"/>
</dbReference>
<keyword evidence="8" id="KW-0137">Centromere</keyword>
<comment type="similarity">
    <text evidence="2">Belongs to the NUF2 family.</text>
</comment>
<feature type="domain" description="Kinetochore protein Nuf2 N-terminal" evidence="10">
    <location>
        <begin position="9"/>
        <end position="142"/>
    </location>
</feature>
<evidence type="ECO:0000256" key="7">
    <source>
        <dbReference type="ARBA" id="ARBA00023306"/>
    </source>
</evidence>
<evidence type="ECO:0000256" key="1">
    <source>
        <dbReference type="ARBA" id="ARBA00004584"/>
    </source>
</evidence>